<feature type="signal peptide" evidence="2">
    <location>
        <begin position="1"/>
        <end position="27"/>
    </location>
</feature>
<gene>
    <name evidence="3" type="ORF">F0U83_16145</name>
</gene>
<keyword evidence="2" id="KW-0732">Signal</keyword>
<feature type="coiled-coil region" evidence="1">
    <location>
        <begin position="126"/>
        <end position="153"/>
    </location>
</feature>
<dbReference type="KEGG" id="ncu:F0U83_16145"/>
<dbReference type="EMBL" id="CP043869">
    <property type="protein sequence ID" value="QEQ98119.1"/>
    <property type="molecule type" value="Genomic_DNA"/>
</dbReference>
<keyword evidence="4" id="KW-1185">Reference proteome</keyword>
<dbReference type="Proteomes" id="UP000324760">
    <property type="component" value="Chromosome"/>
</dbReference>
<dbReference type="AlphaFoldDB" id="A0A5P1REP3"/>
<dbReference type="PROSITE" id="PS51257">
    <property type="entry name" value="PROKAR_LIPOPROTEIN"/>
    <property type="match status" value="1"/>
</dbReference>
<evidence type="ECO:0000256" key="1">
    <source>
        <dbReference type="SAM" id="Coils"/>
    </source>
</evidence>
<dbReference type="RefSeq" id="WP_138988063.1">
    <property type="nucleotide sequence ID" value="NZ_CP043869.1"/>
</dbReference>
<name>A0A5P1REP3_9GAMM</name>
<reference evidence="3 4" key="1">
    <citation type="journal article" date="2019" name="Biochem. Eng. J.">
        <title>Metabolic engineering of the marine bacteria Neptunomonas concharum for the production of acetoin and meso-2,3-butanediol from acetate.</title>
        <authorList>
            <person name="Li W."/>
            <person name="Pu N."/>
            <person name="Liu C.-X."/>
            <person name="Yuan Q.-P."/>
            <person name="Li Z.-J."/>
        </authorList>
    </citation>
    <scope>NUCLEOTIDE SEQUENCE [LARGE SCALE GENOMIC DNA]</scope>
    <source>
        <strain evidence="3 4">JCM17730</strain>
    </source>
</reference>
<sequence length="208" mass="23837">MKKRSHCLLAAVSLLLLLSGCSTMNQAECVQADWQIIGQADASKGEHSAILDEYRADCAKFSVVPNREAYFLGYEQGLQQFCTRASGFYFGKKGGVYSGICPKSLEAAFLEGYNPGHELFMIRDELVDLRSSLSSAEGEIRSIERKIKRKEDQLVSDKSTQAERERLLREIREHHREIFWLRQDARDAQDRILIRQMEYDRKQQASPL</sequence>
<organism evidence="3 4">
    <name type="scientific">Neptunomonas concharum</name>
    <dbReference type="NCBI Taxonomy" id="1031538"/>
    <lineage>
        <taxon>Bacteria</taxon>
        <taxon>Pseudomonadati</taxon>
        <taxon>Pseudomonadota</taxon>
        <taxon>Gammaproteobacteria</taxon>
        <taxon>Oceanospirillales</taxon>
        <taxon>Oceanospirillaceae</taxon>
        <taxon>Neptunomonas</taxon>
    </lineage>
</organism>
<evidence type="ECO:0000313" key="3">
    <source>
        <dbReference type="EMBL" id="QEQ98119.1"/>
    </source>
</evidence>
<protein>
    <submittedName>
        <fullName evidence="3">DUF2799 domain-containing protein</fullName>
    </submittedName>
</protein>
<proteinExistence type="predicted"/>
<dbReference type="OrthoDB" id="5917215at2"/>
<keyword evidence="1" id="KW-0175">Coiled coil</keyword>
<evidence type="ECO:0000313" key="4">
    <source>
        <dbReference type="Proteomes" id="UP000324760"/>
    </source>
</evidence>
<evidence type="ECO:0000256" key="2">
    <source>
        <dbReference type="SAM" id="SignalP"/>
    </source>
</evidence>
<dbReference type="InterPro" id="IPR021242">
    <property type="entry name" value="DUF2799"/>
</dbReference>
<dbReference type="Pfam" id="PF10973">
    <property type="entry name" value="DUF2799"/>
    <property type="match status" value="1"/>
</dbReference>
<accession>A0A5P1REP3</accession>
<feature type="chain" id="PRO_5024969396" evidence="2">
    <location>
        <begin position="28"/>
        <end position="208"/>
    </location>
</feature>